<dbReference type="InterPro" id="IPR027304">
    <property type="entry name" value="Trigger_fact/SurA_dom_sf"/>
</dbReference>
<evidence type="ECO:0000256" key="11">
    <source>
        <dbReference type="HAMAP-Rule" id="MF_00303"/>
    </source>
</evidence>
<dbReference type="InterPro" id="IPR036611">
    <property type="entry name" value="Trigger_fac_ribosome-bd_sf"/>
</dbReference>
<dbReference type="AlphaFoldDB" id="A0A193LKL1"/>
<name>A0A193LKL1_9GAMM</name>
<dbReference type="SUPFAM" id="SSF102735">
    <property type="entry name" value="Trigger factor ribosome-binding domain"/>
    <property type="match status" value="1"/>
</dbReference>
<evidence type="ECO:0000256" key="6">
    <source>
        <dbReference type="ARBA" id="ARBA00023110"/>
    </source>
</evidence>
<dbReference type="HAMAP" id="MF_00303">
    <property type="entry name" value="Trigger_factor_Tig"/>
    <property type="match status" value="1"/>
</dbReference>
<evidence type="ECO:0000259" key="14">
    <source>
        <dbReference type="PROSITE" id="PS50059"/>
    </source>
</evidence>
<dbReference type="PANTHER" id="PTHR30560">
    <property type="entry name" value="TRIGGER FACTOR CHAPERONE AND PEPTIDYL-PROLYL CIS/TRANS ISOMERASE"/>
    <property type="match status" value="1"/>
</dbReference>
<keyword evidence="9 11" id="KW-0131">Cell cycle</keyword>
<dbReference type="PROSITE" id="PS50059">
    <property type="entry name" value="FKBP_PPIASE"/>
    <property type="match status" value="1"/>
</dbReference>
<dbReference type="InterPro" id="IPR008881">
    <property type="entry name" value="Trigger_fac_ribosome-bd_bac"/>
</dbReference>
<dbReference type="Pfam" id="PF05698">
    <property type="entry name" value="Trigger_C"/>
    <property type="match status" value="1"/>
</dbReference>
<dbReference type="FunFam" id="3.10.50.40:FF:000001">
    <property type="entry name" value="Trigger factor"/>
    <property type="match status" value="1"/>
</dbReference>
<dbReference type="Gene3D" id="3.10.50.40">
    <property type="match status" value="1"/>
</dbReference>
<comment type="similarity">
    <text evidence="2 11 13">Belongs to the FKBP-type PPIase family. Tig subfamily.</text>
</comment>
<dbReference type="InterPro" id="IPR037041">
    <property type="entry name" value="Trigger_fac_C_sf"/>
</dbReference>
<dbReference type="Pfam" id="PF05697">
    <property type="entry name" value="Trigger_N"/>
    <property type="match status" value="1"/>
</dbReference>
<keyword evidence="5 11" id="KW-0132">Cell division</keyword>
<comment type="function">
    <text evidence="11">Involved in protein export. Acts as a chaperone by maintaining the newly synthesized protein in an open conformation. Functions as a peptidyl-prolyl cis-trans isomerase.</text>
</comment>
<dbReference type="GO" id="GO:0043335">
    <property type="term" value="P:protein unfolding"/>
    <property type="evidence" value="ECO:0007669"/>
    <property type="project" value="TreeGrafter"/>
</dbReference>
<evidence type="ECO:0000256" key="12">
    <source>
        <dbReference type="PROSITE-ProRule" id="PRU00277"/>
    </source>
</evidence>
<keyword evidence="11" id="KW-0963">Cytoplasm</keyword>
<dbReference type="PANTHER" id="PTHR30560:SF3">
    <property type="entry name" value="TRIGGER FACTOR-LIKE PROTEIN TIG, CHLOROPLASTIC"/>
    <property type="match status" value="1"/>
</dbReference>
<dbReference type="OrthoDB" id="9767721at2"/>
<evidence type="ECO:0000256" key="7">
    <source>
        <dbReference type="ARBA" id="ARBA00023186"/>
    </source>
</evidence>
<comment type="catalytic activity">
    <reaction evidence="1 11 12">
        <text>[protein]-peptidylproline (omega=180) = [protein]-peptidylproline (omega=0)</text>
        <dbReference type="Rhea" id="RHEA:16237"/>
        <dbReference type="Rhea" id="RHEA-COMP:10747"/>
        <dbReference type="Rhea" id="RHEA-COMP:10748"/>
        <dbReference type="ChEBI" id="CHEBI:83833"/>
        <dbReference type="ChEBI" id="CHEBI:83834"/>
        <dbReference type="EC" id="5.2.1.8"/>
    </reaction>
</comment>
<evidence type="ECO:0000256" key="9">
    <source>
        <dbReference type="ARBA" id="ARBA00023306"/>
    </source>
</evidence>
<dbReference type="InterPro" id="IPR008880">
    <property type="entry name" value="Trigger_fac_C"/>
</dbReference>
<accession>A0A193LKL1</accession>
<dbReference type="InterPro" id="IPR001179">
    <property type="entry name" value="PPIase_FKBP_dom"/>
</dbReference>
<dbReference type="GO" id="GO:0051083">
    <property type="term" value="P:'de novo' cotranslational protein folding"/>
    <property type="evidence" value="ECO:0007669"/>
    <property type="project" value="TreeGrafter"/>
</dbReference>
<evidence type="ECO:0000256" key="4">
    <source>
        <dbReference type="ARBA" id="ARBA00016902"/>
    </source>
</evidence>
<evidence type="ECO:0000256" key="8">
    <source>
        <dbReference type="ARBA" id="ARBA00023235"/>
    </source>
</evidence>
<feature type="domain" description="PPIase FKBP-type" evidence="14">
    <location>
        <begin position="161"/>
        <end position="247"/>
    </location>
</feature>
<comment type="domain">
    <text evidence="11">Consists of 3 domains; the N-terminus binds the ribosome, the middle domain has PPIase activity, while the C-terminus has intrinsic chaperone activity on its own.</text>
</comment>
<dbReference type="Gene3D" id="1.10.3120.10">
    <property type="entry name" value="Trigger factor, C-terminal domain"/>
    <property type="match status" value="1"/>
</dbReference>
<sequence>MMVTVESTGTLERRMRVELPAERIEKEVESRLQRVARTAKIKGFRPGKIPAKVVRKHYGVQVRQEVLSDLMQKSYSDAVQQENLSPAGGPQIEPVSSGDGEDFAYVATFEVLPEVTLTGLDKIKVERPVVEIGDSDCDEMLENLRKQRATWATVERAAKDGDRVIVDFDGTINGESIAGGKGDEVPVELGKGQMLPDFEKGLSGVKAGDEKTIKVKFPKDYHAEELQDKKVDFALKIHRVEEQELPPLDDSLAEMYGVAEGGLERLKQDVLQNMRREVDDKVRNDVKEQVMDALLKSNPIDVPKALVDQEAHSMQHEAMRRMGVEDHSQAPPRENFKEAAERRVRLGLLLRQYLQDQKLSVDAGRVRSRVEEICASYENASEMVANYLSNPQLMQQLEPLVLEEQAVEQLVKGGTEKEKKVAFSKYMND</sequence>
<evidence type="ECO:0000256" key="3">
    <source>
        <dbReference type="ARBA" id="ARBA00013194"/>
    </source>
</evidence>
<dbReference type="SUPFAM" id="SSF109998">
    <property type="entry name" value="Triger factor/SurA peptide-binding domain-like"/>
    <property type="match status" value="1"/>
</dbReference>
<dbReference type="PIRSF" id="PIRSF003095">
    <property type="entry name" value="Trigger_factor"/>
    <property type="match status" value="1"/>
</dbReference>
<comment type="subcellular location">
    <subcellularLocation>
        <location evidence="11">Cytoplasm</location>
    </subcellularLocation>
    <text evidence="11">About half TF is bound to the ribosome near the polypeptide exit tunnel while the other half is free in the cytoplasm.</text>
</comment>
<keyword evidence="16" id="KW-1185">Reference proteome</keyword>
<evidence type="ECO:0000256" key="13">
    <source>
        <dbReference type="RuleBase" id="RU003914"/>
    </source>
</evidence>
<keyword evidence="8 11" id="KW-0413">Isomerase</keyword>
<dbReference type="InterPro" id="IPR005215">
    <property type="entry name" value="Trig_fac"/>
</dbReference>
<evidence type="ECO:0000313" key="15">
    <source>
        <dbReference type="EMBL" id="ANO53052.1"/>
    </source>
</evidence>
<organism evidence="15 16">
    <name type="scientific">Woeseia oceani</name>
    <dbReference type="NCBI Taxonomy" id="1548547"/>
    <lineage>
        <taxon>Bacteria</taxon>
        <taxon>Pseudomonadati</taxon>
        <taxon>Pseudomonadota</taxon>
        <taxon>Gammaproteobacteria</taxon>
        <taxon>Woeseiales</taxon>
        <taxon>Woeseiaceae</taxon>
        <taxon>Woeseia</taxon>
    </lineage>
</organism>
<evidence type="ECO:0000256" key="10">
    <source>
        <dbReference type="ARBA" id="ARBA00029986"/>
    </source>
</evidence>
<evidence type="ECO:0000256" key="1">
    <source>
        <dbReference type="ARBA" id="ARBA00000971"/>
    </source>
</evidence>
<evidence type="ECO:0000313" key="16">
    <source>
        <dbReference type="Proteomes" id="UP000092695"/>
    </source>
</evidence>
<dbReference type="Pfam" id="PF00254">
    <property type="entry name" value="FKBP_C"/>
    <property type="match status" value="1"/>
</dbReference>
<dbReference type="Gene3D" id="3.30.70.1050">
    <property type="entry name" value="Trigger factor ribosome-binding domain"/>
    <property type="match status" value="1"/>
</dbReference>
<dbReference type="GO" id="GO:0003755">
    <property type="term" value="F:peptidyl-prolyl cis-trans isomerase activity"/>
    <property type="evidence" value="ECO:0007669"/>
    <property type="project" value="UniProtKB-UniRule"/>
</dbReference>
<dbReference type="NCBIfam" id="TIGR00115">
    <property type="entry name" value="tig"/>
    <property type="match status" value="1"/>
</dbReference>
<dbReference type="RefSeq" id="WP_068619005.1">
    <property type="nucleotide sequence ID" value="NZ_CP016268.1"/>
</dbReference>
<keyword evidence="6 11" id="KW-0697">Rotamase</keyword>
<dbReference type="GO" id="GO:0051301">
    <property type="term" value="P:cell division"/>
    <property type="evidence" value="ECO:0007669"/>
    <property type="project" value="UniProtKB-KW"/>
</dbReference>
<dbReference type="GO" id="GO:0005737">
    <property type="term" value="C:cytoplasm"/>
    <property type="evidence" value="ECO:0007669"/>
    <property type="project" value="UniProtKB-SubCell"/>
</dbReference>
<dbReference type="EMBL" id="CP016268">
    <property type="protein sequence ID" value="ANO53052.1"/>
    <property type="molecule type" value="Genomic_DNA"/>
</dbReference>
<dbReference type="GO" id="GO:0043022">
    <property type="term" value="F:ribosome binding"/>
    <property type="evidence" value="ECO:0007669"/>
    <property type="project" value="TreeGrafter"/>
</dbReference>
<dbReference type="Proteomes" id="UP000092695">
    <property type="component" value="Chromosome"/>
</dbReference>
<dbReference type="GO" id="GO:0015031">
    <property type="term" value="P:protein transport"/>
    <property type="evidence" value="ECO:0007669"/>
    <property type="project" value="UniProtKB-UniRule"/>
</dbReference>
<dbReference type="InterPro" id="IPR046357">
    <property type="entry name" value="PPIase_dom_sf"/>
</dbReference>
<evidence type="ECO:0000256" key="5">
    <source>
        <dbReference type="ARBA" id="ARBA00022618"/>
    </source>
</evidence>
<dbReference type="STRING" id="1548547.BA177_06525"/>
<dbReference type="KEGG" id="woc:BA177_06525"/>
<dbReference type="EC" id="5.2.1.8" evidence="3 11"/>
<dbReference type="GO" id="GO:0044183">
    <property type="term" value="F:protein folding chaperone"/>
    <property type="evidence" value="ECO:0007669"/>
    <property type="project" value="TreeGrafter"/>
</dbReference>
<gene>
    <name evidence="11" type="primary">tig</name>
    <name evidence="15" type="ORF">BA177_06525</name>
</gene>
<protein>
    <recommendedName>
        <fullName evidence="4 11">Trigger factor</fullName>
        <shortName evidence="11">TF</shortName>
        <ecNumber evidence="3 11">5.2.1.8</ecNumber>
    </recommendedName>
    <alternativeName>
        <fullName evidence="10 11">PPIase</fullName>
    </alternativeName>
</protein>
<dbReference type="SUPFAM" id="SSF54534">
    <property type="entry name" value="FKBP-like"/>
    <property type="match status" value="1"/>
</dbReference>
<keyword evidence="7 11" id="KW-0143">Chaperone</keyword>
<reference evidence="15 16" key="1">
    <citation type="submission" date="2016-06" db="EMBL/GenBank/DDBJ databases">
        <title>Complete genome sequence of a deep-branching marine Gamma Proteobacterium Woeseia oceani type strain XK5.</title>
        <authorList>
            <person name="Mu D."/>
            <person name="Du Z."/>
        </authorList>
    </citation>
    <scope>NUCLEOTIDE SEQUENCE [LARGE SCALE GENOMIC DNA]</scope>
    <source>
        <strain evidence="15 16">XK5</strain>
    </source>
</reference>
<proteinExistence type="inferred from homology"/>
<evidence type="ECO:0000256" key="2">
    <source>
        <dbReference type="ARBA" id="ARBA00005464"/>
    </source>
</evidence>